<reference evidence="2" key="1">
    <citation type="journal article" date="2013" name="J. Plant Res.">
        <title>Effect of fungi and light on seed germination of three Opuntia species from semiarid lands of central Mexico.</title>
        <authorList>
            <person name="Delgado-Sanchez P."/>
            <person name="Jimenez-Bremont J.F."/>
            <person name="Guerrero-Gonzalez Mde L."/>
            <person name="Flores J."/>
        </authorList>
    </citation>
    <scope>NUCLEOTIDE SEQUENCE</scope>
    <source>
        <tissue evidence="2">Cladode</tissue>
    </source>
</reference>
<dbReference type="AlphaFoldDB" id="A0A7C9CL04"/>
<evidence type="ECO:0000256" key="1">
    <source>
        <dbReference type="SAM" id="MobiDB-lite"/>
    </source>
</evidence>
<evidence type="ECO:0000313" key="2">
    <source>
        <dbReference type="EMBL" id="MBA4617985.1"/>
    </source>
</evidence>
<protein>
    <submittedName>
        <fullName evidence="2">Uncharacterized protein</fullName>
    </submittedName>
</protein>
<reference evidence="2" key="2">
    <citation type="submission" date="2020-07" db="EMBL/GenBank/DDBJ databases">
        <authorList>
            <person name="Vera ALvarez R."/>
            <person name="Arias-Moreno D.M."/>
            <person name="Jimenez-Jacinto V."/>
            <person name="Jimenez-Bremont J.F."/>
            <person name="Swaminathan K."/>
            <person name="Moose S.P."/>
            <person name="Guerrero-Gonzalez M.L."/>
            <person name="Marino-Ramirez L."/>
            <person name="Landsman D."/>
            <person name="Rodriguez-Kessler M."/>
            <person name="Delgado-Sanchez P."/>
        </authorList>
    </citation>
    <scope>NUCLEOTIDE SEQUENCE</scope>
    <source>
        <tissue evidence="2">Cladode</tissue>
    </source>
</reference>
<feature type="compositionally biased region" description="Low complexity" evidence="1">
    <location>
        <begin position="73"/>
        <end position="95"/>
    </location>
</feature>
<dbReference type="EMBL" id="GISG01018477">
    <property type="protein sequence ID" value="MBA4617985.1"/>
    <property type="molecule type" value="Transcribed_RNA"/>
</dbReference>
<organism evidence="2">
    <name type="scientific">Opuntia streptacantha</name>
    <name type="common">Prickly pear cactus</name>
    <name type="synonym">Opuntia cardona</name>
    <dbReference type="NCBI Taxonomy" id="393608"/>
    <lineage>
        <taxon>Eukaryota</taxon>
        <taxon>Viridiplantae</taxon>
        <taxon>Streptophyta</taxon>
        <taxon>Embryophyta</taxon>
        <taxon>Tracheophyta</taxon>
        <taxon>Spermatophyta</taxon>
        <taxon>Magnoliopsida</taxon>
        <taxon>eudicotyledons</taxon>
        <taxon>Gunneridae</taxon>
        <taxon>Pentapetalae</taxon>
        <taxon>Caryophyllales</taxon>
        <taxon>Cactineae</taxon>
        <taxon>Cactaceae</taxon>
        <taxon>Opuntioideae</taxon>
        <taxon>Opuntia</taxon>
    </lineage>
</organism>
<accession>A0A7C9CL04</accession>
<sequence length="153" mass="16611">MYGHENLVFLPPPAEQPPPAVDFSGLVRASAVLNWLPWARICIRRLASRLNPFPQMSQKWMCSARSSTASISTISKSPSSSSFSESTATTSTSGLGLTGAGSRKPVCTADCGSTGDGSDRTVWDWEKVRRAALFTMTSWMAETNSEVTRSIWC</sequence>
<feature type="region of interest" description="Disordered" evidence="1">
    <location>
        <begin position="73"/>
        <end position="102"/>
    </location>
</feature>
<name>A0A7C9CL04_OPUST</name>
<proteinExistence type="predicted"/>